<evidence type="ECO:0000313" key="2">
    <source>
        <dbReference type="Proteomes" id="UP000724874"/>
    </source>
</evidence>
<dbReference type="Proteomes" id="UP000724874">
    <property type="component" value="Unassembled WGS sequence"/>
</dbReference>
<accession>A0A9P5TIG7</accession>
<organism evidence="1 2">
    <name type="scientific">Gymnopilus junonius</name>
    <name type="common">Spectacular rustgill mushroom</name>
    <name type="synonym">Gymnopilus spectabilis subsp. junonius</name>
    <dbReference type="NCBI Taxonomy" id="109634"/>
    <lineage>
        <taxon>Eukaryota</taxon>
        <taxon>Fungi</taxon>
        <taxon>Dikarya</taxon>
        <taxon>Basidiomycota</taxon>
        <taxon>Agaricomycotina</taxon>
        <taxon>Agaricomycetes</taxon>
        <taxon>Agaricomycetidae</taxon>
        <taxon>Agaricales</taxon>
        <taxon>Agaricineae</taxon>
        <taxon>Hymenogastraceae</taxon>
        <taxon>Gymnopilus</taxon>
    </lineage>
</organism>
<name>A0A9P5TIG7_GYMJU</name>
<evidence type="ECO:0000313" key="1">
    <source>
        <dbReference type="EMBL" id="KAF8884751.1"/>
    </source>
</evidence>
<dbReference type="InterPro" id="IPR036397">
    <property type="entry name" value="RNaseH_sf"/>
</dbReference>
<dbReference type="Gene3D" id="3.30.420.10">
    <property type="entry name" value="Ribonuclease H-like superfamily/Ribonuclease H"/>
    <property type="match status" value="1"/>
</dbReference>
<comment type="caution">
    <text evidence="1">The sequence shown here is derived from an EMBL/GenBank/DDBJ whole genome shotgun (WGS) entry which is preliminary data.</text>
</comment>
<dbReference type="AlphaFoldDB" id="A0A9P5TIG7"/>
<dbReference type="EMBL" id="JADNYJ010000106">
    <property type="protein sequence ID" value="KAF8884751.1"/>
    <property type="molecule type" value="Genomic_DNA"/>
</dbReference>
<reference evidence="1" key="1">
    <citation type="submission" date="2020-11" db="EMBL/GenBank/DDBJ databases">
        <authorList>
            <consortium name="DOE Joint Genome Institute"/>
            <person name="Ahrendt S."/>
            <person name="Riley R."/>
            <person name="Andreopoulos W."/>
            <person name="LaButti K."/>
            <person name="Pangilinan J."/>
            <person name="Ruiz-duenas F.J."/>
            <person name="Barrasa J.M."/>
            <person name="Sanchez-Garcia M."/>
            <person name="Camarero S."/>
            <person name="Miyauchi S."/>
            <person name="Serrano A."/>
            <person name="Linde D."/>
            <person name="Babiker R."/>
            <person name="Drula E."/>
            <person name="Ayuso-Fernandez I."/>
            <person name="Pacheco R."/>
            <person name="Padilla G."/>
            <person name="Ferreira P."/>
            <person name="Barriuso J."/>
            <person name="Kellner H."/>
            <person name="Castanera R."/>
            <person name="Alfaro M."/>
            <person name="Ramirez L."/>
            <person name="Pisabarro A.G."/>
            <person name="Kuo A."/>
            <person name="Tritt A."/>
            <person name="Lipzen A."/>
            <person name="He G."/>
            <person name="Yan M."/>
            <person name="Ng V."/>
            <person name="Cullen D."/>
            <person name="Martin F."/>
            <person name="Rosso M.-N."/>
            <person name="Henrissat B."/>
            <person name="Hibbett D."/>
            <person name="Martinez A.T."/>
            <person name="Grigoriev I.V."/>
        </authorList>
    </citation>
    <scope>NUCLEOTIDE SEQUENCE</scope>
    <source>
        <strain evidence="1">AH 44721</strain>
    </source>
</reference>
<gene>
    <name evidence="1" type="ORF">CPB84DRAFT_151904</name>
</gene>
<dbReference type="OrthoDB" id="2416294at2759"/>
<evidence type="ECO:0008006" key="3">
    <source>
        <dbReference type="Google" id="ProtNLM"/>
    </source>
</evidence>
<dbReference type="PANTHER" id="PTHR35871:SF1">
    <property type="entry name" value="CXC1-LIKE CYSTEINE CLUSTER ASSOCIATED WITH KDZ TRANSPOSASES DOMAIN-CONTAINING PROTEIN"/>
    <property type="match status" value="1"/>
</dbReference>
<dbReference type="GO" id="GO:0003676">
    <property type="term" value="F:nucleic acid binding"/>
    <property type="evidence" value="ECO:0007669"/>
    <property type="project" value="InterPro"/>
</dbReference>
<dbReference type="PANTHER" id="PTHR35871">
    <property type="entry name" value="EXPRESSED PROTEIN"/>
    <property type="match status" value="1"/>
</dbReference>
<sequence length="149" mass="17183">MRGGENCLLLSILLFSQPDFTNHKSHLEEFITSRGHICDFYPKYHCELNFIEQYWGAAKLVYRSTPKTHDMKEMEENIKNALDSVPLLQIQRYANRAARFISAYVQGLSGPEAAWANRKYHGHRTLPPDIASKLKKEHEKKYAATNTNA</sequence>
<keyword evidence="2" id="KW-1185">Reference proteome</keyword>
<proteinExistence type="predicted"/>
<protein>
    <recommendedName>
        <fullName evidence="3">Tc1-like transposase DDE domain-containing protein</fullName>
    </recommendedName>
</protein>